<dbReference type="AlphaFoldDB" id="A0A1N7K3I5"/>
<organism evidence="1 2">
    <name type="scientific">Thalassolituus maritimus</name>
    <dbReference type="NCBI Taxonomy" id="484498"/>
    <lineage>
        <taxon>Bacteria</taxon>
        <taxon>Pseudomonadati</taxon>
        <taxon>Pseudomonadota</taxon>
        <taxon>Gammaproteobacteria</taxon>
        <taxon>Oceanospirillales</taxon>
        <taxon>Oceanospirillaceae</taxon>
        <taxon>Thalassolituus</taxon>
    </lineage>
</organism>
<evidence type="ECO:0000313" key="2">
    <source>
        <dbReference type="Proteomes" id="UP000185639"/>
    </source>
</evidence>
<name>A0A1N7K3I5_9GAMM</name>
<proteinExistence type="predicted"/>
<dbReference type="STRING" id="484498.SAMN05421686_102314"/>
<dbReference type="RefSeq" id="WP_076514442.1">
    <property type="nucleotide sequence ID" value="NZ_FTOH01000002.1"/>
</dbReference>
<dbReference type="Proteomes" id="UP000185639">
    <property type="component" value="Unassembled WGS sequence"/>
</dbReference>
<protein>
    <recommendedName>
        <fullName evidence="3">DNA-binding protein</fullName>
    </recommendedName>
</protein>
<dbReference type="EMBL" id="FTOH01000002">
    <property type="protein sequence ID" value="SIS56129.1"/>
    <property type="molecule type" value="Genomic_DNA"/>
</dbReference>
<reference evidence="2" key="1">
    <citation type="submission" date="2017-01" db="EMBL/GenBank/DDBJ databases">
        <authorList>
            <person name="Varghese N."/>
            <person name="Submissions S."/>
        </authorList>
    </citation>
    <scope>NUCLEOTIDE SEQUENCE [LARGE SCALE GENOMIC DNA]</scope>
    <source>
        <strain evidence="2">DSM 24913</strain>
    </source>
</reference>
<accession>A0A1N7K3I5</accession>
<sequence length="103" mass="11434">MSDAPNEYQAPKRPRRFIAGAVCPKCSEMDRTVMYTNDDGDEVRECISCGYSQTSKEQAQENSQANTLATELTTRVTPVDGKALLDEDVKPLRIMGLEDTDSK</sequence>
<dbReference type="InterPro" id="IPR012658">
    <property type="entry name" value="YheV"/>
</dbReference>
<dbReference type="Pfam" id="PF09526">
    <property type="entry name" value="DUF2387"/>
    <property type="match status" value="1"/>
</dbReference>
<dbReference type="OrthoDB" id="5881059at2"/>
<evidence type="ECO:0000313" key="1">
    <source>
        <dbReference type="EMBL" id="SIS56129.1"/>
    </source>
</evidence>
<dbReference type="NCBIfam" id="TIGR02443">
    <property type="entry name" value="YheV family putative zinc ribbon protein"/>
    <property type="match status" value="1"/>
</dbReference>
<evidence type="ECO:0008006" key="3">
    <source>
        <dbReference type="Google" id="ProtNLM"/>
    </source>
</evidence>
<gene>
    <name evidence="1" type="ORF">SAMN05421686_102314</name>
</gene>
<keyword evidence="2" id="KW-1185">Reference proteome</keyword>